<dbReference type="GO" id="GO:0005524">
    <property type="term" value="F:ATP binding"/>
    <property type="evidence" value="ECO:0007669"/>
    <property type="project" value="UniProtKB-KW"/>
</dbReference>
<keyword evidence="3 5" id="KW-0067">ATP-binding</keyword>
<evidence type="ECO:0000256" key="3">
    <source>
        <dbReference type="ARBA" id="ARBA00022840"/>
    </source>
</evidence>
<evidence type="ECO:0000256" key="1">
    <source>
        <dbReference type="ARBA" id="ARBA00022448"/>
    </source>
</evidence>
<dbReference type="Gene3D" id="3.40.50.300">
    <property type="entry name" value="P-loop containing nucleotide triphosphate hydrolases"/>
    <property type="match status" value="1"/>
</dbReference>
<proteinExistence type="predicted"/>
<dbReference type="PROSITE" id="PS00211">
    <property type="entry name" value="ABC_TRANSPORTER_1"/>
    <property type="match status" value="1"/>
</dbReference>
<dbReference type="InterPro" id="IPR003439">
    <property type="entry name" value="ABC_transporter-like_ATP-bd"/>
</dbReference>
<keyword evidence="6" id="KW-1185">Reference proteome</keyword>
<dbReference type="Pfam" id="PF00005">
    <property type="entry name" value="ABC_tran"/>
    <property type="match status" value="1"/>
</dbReference>
<keyword evidence="2" id="KW-0547">Nucleotide-binding</keyword>
<evidence type="ECO:0000259" key="4">
    <source>
        <dbReference type="PROSITE" id="PS50893"/>
    </source>
</evidence>
<reference evidence="5 6" key="1">
    <citation type="submission" date="2022-01" db="EMBL/GenBank/DDBJ databases">
        <title>Whole genome-based taxonomy of the Shewanellaceae.</title>
        <authorList>
            <person name="Martin-Rodriguez A.J."/>
        </authorList>
    </citation>
    <scope>NUCLEOTIDE SEQUENCE [LARGE SCALE GENOMIC DNA]</scope>
    <source>
        <strain evidence="5 6">DSM 17177</strain>
    </source>
</reference>
<dbReference type="PANTHER" id="PTHR24220">
    <property type="entry name" value="IMPORT ATP-BINDING PROTEIN"/>
    <property type="match status" value="1"/>
</dbReference>
<gene>
    <name evidence="5" type="ORF">L2764_09270</name>
</gene>
<dbReference type="InterPro" id="IPR015854">
    <property type="entry name" value="ABC_transpr_LolD-like"/>
</dbReference>
<dbReference type="EMBL" id="JAKIKS010000028">
    <property type="protein sequence ID" value="MCL1124663.1"/>
    <property type="molecule type" value="Genomic_DNA"/>
</dbReference>
<dbReference type="SMART" id="SM00382">
    <property type="entry name" value="AAA"/>
    <property type="match status" value="1"/>
</dbReference>
<dbReference type="SUPFAM" id="SSF52540">
    <property type="entry name" value="P-loop containing nucleoside triphosphate hydrolases"/>
    <property type="match status" value="1"/>
</dbReference>
<evidence type="ECO:0000313" key="5">
    <source>
        <dbReference type="EMBL" id="MCL1124663.1"/>
    </source>
</evidence>
<dbReference type="PROSITE" id="PS50893">
    <property type="entry name" value="ABC_TRANSPORTER_2"/>
    <property type="match status" value="1"/>
</dbReference>
<dbReference type="RefSeq" id="WP_248939941.1">
    <property type="nucleotide sequence ID" value="NZ_JAKIKS010000028.1"/>
</dbReference>
<dbReference type="PANTHER" id="PTHR24220:SF648">
    <property type="entry name" value="ABC TRANSPORTER ATP-BINDING PROTEIN YTRE"/>
    <property type="match status" value="1"/>
</dbReference>
<evidence type="ECO:0000256" key="2">
    <source>
        <dbReference type="ARBA" id="ARBA00022741"/>
    </source>
</evidence>
<dbReference type="InterPro" id="IPR003593">
    <property type="entry name" value="AAA+_ATPase"/>
</dbReference>
<accession>A0ABT0LAH3</accession>
<sequence>MKKEVLRIQGIQKSFDSQAKATQVLKGINFNVHEGEYVAISGPSGCGKSTLLNILGLLDTPDTGEYHIDGSLVSGMNGDQRAEIRSRRIGFVFQAFNLLDDETVVDNVALPLKYRGDNKLQRQARANECLEMVGLADKAGLFPNQLSGGQQQRVSIARALAADSGIMLVDEPTGNLDSKNGDAVMALLDKLNKQGTTIILVTHDPRYAQMAHRQIQLLDGKVLSDVKKGDASVENVFKGAVEKSEEEHA</sequence>
<organism evidence="5 6">
    <name type="scientific">Shewanella surugensis</name>
    <dbReference type="NCBI Taxonomy" id="212020"/>
    <lineage>
        <taxon>Bacteria</taxon>
        <taxon>Pseudomonadati</taxon>
        <taxon>Pseudomonadota</taxon>
        <taxon>Gammaproteobacteria</taxon>
        <taxon>Alteromonadales</taxon>
        <taxon>Shewanellaceae</taxon>
        <taxon>Shewanella</taxon>
    </lineage>
</organism>
<keyword evidence="1" id="KW-0813">Transport</keyword>
<comment type="caution">
    <text evidence="5">The sequence shown here is derived from an EMBL/GenBank/DDBJ whole genome shotgun (WGS) entry which is preliminary data.</text>
</comment>
<dbReference type="InterPro" id="IPR017871">
    <property type="entry name" value="ABC_transporter-like_CS"/>
</dbReference>
<dbReference type="InterPro" id="IPR017911">
    <property type="entry name" value="MacB-like_ATP-bd"/>
</dbReference>
<dbReference type="CDD" id="cd03255">
    <property type="entry name" value="ABC_MJ0796_LolCDE_FtsE"/>
    <property type="match status" value="1"/>
</dbReference>
<feature type="domain" description="ABC transporter" evidence="4">
    <location>
        <begin position="6"/>
        <end position="245"/>
    </location>
</feature>
<dbReference type="InterPro" id="IPR027417">
    <property type="entry name" value="P-loop_NTPase"/>
</dbReference>
<evidence type="ECO:0000313" key="6">
    <source>
        <dbReference type="Proteomes" id="UP001203423"/>
    </source>
</evidence>
<protein>
    <submittedName>
        <fullName evidence="5">ABC transporter ATP-binding protein</fullName>
    </submittedName>
</protein>
<dbReference type="Proteomes" id="UP001203423">
    <property type="component" value="Unassembled WGS sequence"/>
</dbReference>
<name>A0ABT0LAH3_9GAMM</name>